<dbReference type="CDD" id="cd01741">
    <property type="entry name" value="GATase1_1"/>
    <property type="match status" value="1"/>
</dbReference>
<keyword evidence="5" id="KW-0378">Hydrolase</keyword>
<dbReference type="PROSITE" id="PS51273">
    <property type="entry name" value="GATASE_TYPE_1"/>
    <property type="match status" value="1"/>
</dbReference>
<evidence type="ECO:0000256" key="1">
    <source>
        <dbReference type="ARBA" id="ARBA00004514"/>
    </source>
</evidence>
<evidence type="ECO:0000259" key="6">
    <source>
        <dbReference type="Pfam" id="PF00117"/>
    </source>
</evidence>
<comment type="pathway">
    <text evidence="2">Secondary metabolite biosynthesis.</text>
</comment>
<name>A0A6P4B2K5_ZIZJJ</name>
<dbReference type="Gene3D" id="3.40.50.880">
    <property type="match status" value="1"/>
</dbReference>
<proteinExistence type="inferred from homology"/>
<dbReference type="InParanoid" id="A0A6P4B2K5"/>
<comment type="similarity">
    <text evidence="3">Belongs to the peptidase C26 family.</text>
</comment>
<dbReference type="GO" id="GO:0019760">
    <property type="term" value="P:glucosinolate metabolic process"/>
    <property type="evidence" value="ECO:0007669"/>
    <property type="project" value="UniProtKB-ARBA"/>
</dbReference>
<dbReference type="PANTHER" id="PTHR42695:SF13">
    <property type="entry name" value="GLUTAMINE AMIDOTRANSFERASE CLASS-I FAMILY PROTEIN, EXPRESSED"/>
    <property type="match status" value="1"/>
</dbReference>
<protein>
    <submittedName>
        <fullName evidence="8">Gamma-glutamyl peptidase 5</fullName>
    </submittedName>
</protein>
<dbReference type="GO" id="GO:0005829">
    <property type="term" value="C:cytosol"/>
    <property type="evidence" value="ECO:0007669"/>
    <property type="project" value="UniProtKB-SubCell"/>
</dbReference>
<dbReference type="RefSeq" id="XP_015892582.1">
    <property type="nucleotide sequence ID" value="XM_016037096.4"/>
</dbReference>
<dbReference type="KEGG" id="zju:107426808"/>
<evidence type="ECO:0000256" key="5">
    <source>
        <dbReference type="ARBA" id="ARBA00022801"/>
    </source>
</evidence>
<evidence type="ECO:0000256" key="4">
    <source>
        <dbReference type="ARBA" id="ARBA00022490"/>
    </source>
</evidence>
<keyword evidence="7" id="KW-1185">Reference proteome</keyword>
<comment type="subcellular location">
    <subcellularLocation>
        <location evidence="1">Cytoplasm</location>
        <location evidence="1">Cytosol</location>
    </subcellularLocation>
</comment>
<dbReference type="InterPro" id="IPR029062">
    <property type="entry name" value="Class_I_gatase-like"/>
</dbReference>
<dbReference type="FunFam" id="3.40.50.880:FF:000040">
    <property type="entry name" value="Gamma-glutamyl peptidase 5"/>
    <property type="match status" value="1"/>
</dbReference>
<dbReference type="PANTHER" id="PTHR42695">
    <property type="entry name" value="GLUTAMINE AMIDOTRANSFERASE YLR126C-RELATED"/>
    <property type="match status" value="1"/>
</dbReference>
<feature type="domain" description="Glutamine amidotransferase" evidence="6">
    <location>
        <begin position="28"/>
        <end position="194"/>
    </location>
</feature>
<dbReference type="AlphaFoldDB" id="A0A6P4B2K5"/>
<accession>A0A6P4B2K5</accession>
<evidence type="ECO:0000256" key="3">
    <source>
        <dbReference type="ARBA" id="ARBA00011083"/>
    </source>
</evidence>
<dbReference type="InterPro" id="IPR044992">
    <property type="entry name" value="ChyE-like"/>
</dbReference>
<reference evidence="8" key="1">
    <citation type="submission" date="2025-08" db="UniProtKB">
        <authorList>
            <consortium name="RefSeq"/>
        </authorList>
    </citation>
    <scope>IDENTIFICATION</scope>
    <source>
        <tissue evidence="8">Seedling</tissue>
    </source>
</reference>
<sequence length="244" mass="27837">MKGKKFGLLLCADDSDYVKKMYGGYFGVFVRMLGEEGETWDLYRVSRGEFPLDDEIDTYDGFVISGSMNDAHGDDVWICMLLNFLKKLDSLKKKVLGICFGHQILSRALGGKSGRAKTGWDIGIRTVQLSTSSTRTFSYLKMPALLSIFEIHRDEVWELPPKAELIAWSDKTGVEAFKYGDHMMGIQGHPEYTKDIFLNLIDRLVKLDYIMDSQAEELKAKIETREPDSEAWKRFCIGFLKSKL</sequence>
<organism evidence="7 8">
    <name type="scientific">Ziziphus jujuba</name>
    <name type="common">Chinese jujube</name>
    <name type="synonym">Ziziphus sativa</name>
    <dbReference type="NCBI Taxonomy" id="326968"/>
    <lineage>
        <taxon>Eukaryota</taxon>
        <taxon>Viridiplantae</taxon>
        <taxon>Streptophyta</taxon>
        <taxon>Embryophyta</taxon>
        <taxon>Tracheophyta</taxon>
        <taxon>Spermatophyta</taxon>
        <taxon>Magnoliopsida</taxon>
        <taxon>eudicotyledons</taxon>
        <taxon>Gunneridae</taxon>
        <taxon>Pentapetalae</taxon>
        <taxon>rosids</taxon>
        <taxon>fabids</taxon>
        <taxon>Rosales</taxon>
        <taxon>Rhamnaceae</taxon>
        <taxon>Paliureae</taxon>
        <taxon>Ziziphus</taxon>
    </lineage>
</organism>
<dbReference type="InterPro" id="IPR017926">
    <property type="entry name" value="GATASE"/>
</dbReference>
<evidence type="ECO:0000313" key="7">
    <source>
        <dbReference type="Proteomes" id="UP001652623"/>
    </source>
</evidence>
<evidence type="ECO:0000313" key="8">
    <source>
        <dbReference type="RefSeq" id="XP_015892582.1"/>
    </source>
</evidence>
<dbReference type="Proteomes" id="UP001652623">
    <property type="component" value="Chromosome 9"/>
</dbReference>
<gene>
    <name evidence="8" type="primary">LOC107426808</name>
</gene>
<dbReference type="Pfam" id="PF00117">
    <property type="entry name" value="GATase"/>
    <property type="match status" value="1"/>
</dbReference>
<dbReference type="GeneID" id="107426808"/>
<evidence type="ECO:0000256" key="2">
    <source>
        <dbReference type="ARBA" id="ARBA00005179"/>
    </source>
</evidence>
<dbReference type="GO" id="GO:0008233">
    <property type="term" value="F:peptidase activity"/>
    <property type="evidence" value="ECO:0007669"/>
    <property type="project" value="UniProtKB-ARBA"/>
</dbReference>
<keyword evidence="4" id="KW-0963">Cytoplasm</keyword>
<dbReference type="SUPFAM" id="SSF52317">
    <property type="entry name" value="Class I glutamine amidotransferase-like"/>
    <property type="match status" value="1"/>
</dbReference>